<dbReference type="Gramene" id="rna-gnl|WGS:JABURB|Cocit.L2875.1">
    <property type="protein sequence ID" value="cds-KAF7847525.1"/>
    <property type="gene ID" value="gene-BT93_L2875"/>
</dbReference>
<keyword evidence="2" id="KW-1185">Reference proteome</keyword>
<proteinExistence type="predicted"/>
<gene>
    <name evidence="1" type="ORF">BT93_L2875</name>
</gene>
<dbReference type="Proteomes" id="UP000806378">
    <property type="component" value="Unassembled WGS sequence"/>
</dbReference>
<evidence type="ECO:0000313" key="1">
    <source>
        <dbReference type="EMBL" id="KAF7847525.1"/>
    </source>
</evidence>
<dbReference type="AlphaFoldDB" id="A0A8T0CNW2"/>
<protein>
    <submittedName>
        <fullName evidence="1">Uncharacterized protein</fullName>
    </submittedName>
</protein>
<organism evidence="1 2">
    <name type="scientific">Corymbia citriodora subsp. variegata</name>
    <dbReference type="NCBI Taxonomy" id="360336"/>
    <lineage>
        <taxon>Eukaryota</taxon>
        <taxon>Viridiplantae</taxon>
        <taxon>Streptophyta</taxon>
        <taxon>Embryophyta</taxon>
        <taxon>Tracheophyta</taxon>
        <taxon>Spermatophyta</taxon>
        <taxon>Magnoliopsida</taxon>
        <taxon>eudicotyledons</taxon>
        <taxon>Gunneridae</taxon>
        <taxon>Pentapetalae</taxon>
        <taxon>rosids</taxon>
        <taxon>malvids</taxon>
        <taxon>Myrtales</taxon>
        <taxon>Myrtaceae</taxon>
        <taxon>Myrtoideae</taxon>
        <taxon>Eucalypteae</taxon>
        <taxon>Corymbia</taxon>
    </lineage>
</organism>
<dbReference type="EMBL" id="MU090730">
    <property type="protein sequence ID" value="KAF7847525.1"/>
    <property type="molecule type" value="Genomic_DNA"/>
</dbReference>
<sequence>MELAKPSTSSPEEFLHTLATDPTRDALFQTIHGQSLLYYLFRIWVLTAEDLGIPLLPYLPKDSRKEAFRQWVGC</sequence>
<evidence type="ECO:0000313" key="2">
    <source>
        <dbReference type="Proteomes" id="UP000806378"/>
    </source>
</evidence>
<name>A0A8T0CNW2_CORYI</name>
<reference evidence="1" key="1">
    <citation type="submission" date="2020-05" db="EMBL/GenBank/DDBJ databases">
        <title>WGS assembly of Corymbia citriodora subspecies variegata.</title>
        <authorList>
            <person name="Barry K."/>
            <person name="Hundley H."/>
            <person name="Shu S."/>
            <person name="Jenkins J."/>
            <person name="Grimwood J."/>
            <person name="Baten A."/>
        </authorList>
    </citation>
    <scope>NUCLEOTIDE SEQUENCE</scope>
    <source>
        <strain evidence="1">CV2-018</strain>
    </source>
</reference>
<comment type="caution">
    <text evidence="1">The sequence shown here is derived from an EMBL/GenBank/DDBJ whole genome shotgun (WGS) entry which is preliminary data.</text>
</comment>
<accession>A0A8T0CNW2</accession>